<dbReference type="AlphaFoldDB" id="A0A3M0A1P1"/>
<keyword evidence="1" id="KW-0812">Transmembrane</keyword>
<comment type="caution">
    <text evidence="2">The sequence shown here is derived from an EMBL/GenBank/DDBJ whole genome shotgun (WGS) entry which is preliminary data.</text>
</comment>
<keyword evidence="1" id="KW-1133">Transmembrane helix</keyword>
<dbReference type="EMBL" id="REFJ01000005">
    <property type="protein sequence ID" value="RMA78720.1"/>
    <property type="molecule type" value="Genomic_DNA"/>
</dbReference>
<proteinExistence type="predicted"/>
<gene>
    <name evidence="2" type="ORF">DFR27_2051</name>
</gene>
<protein>
    <submittedName>
        <fullName evidence="2">Uncharacterized protein DUF1499</fullName>
    </submittedName>
</protein>
<name>A0A3M0A1P1_9GAMM</name>
<evidence type="ECO:0000313" key="2">
    <source>
        <dbReference type="EMBL" id="RMA78720.1"/>
    </source>
</evidence>
<evidence type="ECO:0000256" key="1">
    <source>
        <dbReference type="SAM" id="Phobius"/>
    </source>
</evidence>
<sequence>MFATALWVFVVASIFFVPYTLFRWARVEEFDRWSYLGMIVALPVMVVWLWIGPANMGLAALRDISTDVLNPPVIDGWDQHPEGLLQQHTYPDVTPILLSAEPEVVLERLNAISLRDSWERVGQPREREALYRVTTSALSYHYLVAVRVKAVPAGTRIDLRVVAIDQARDFGYGASLIRGIRDELKQ</sequence>
<feature type="transmembrane region" description="Helical" evidence="1">
    <location>
        <begin position="34"/>
        <end position="51"/>
    </location>
</feature>
<keyword evidence="3" id="KW-1185">Reference proteome</keyword>
<accession>A0A3M0A1P1</accession>
<organism evidence="2 3">
    <name type="scientific">Umboniibacter marinipuniceus</name>
    <dbReference type="NCBI Taxonomy" id="569599"/>
    <lineage>
        <taxon>Bacteria</taxon>
        <taxon>Pseudomonadati</taxon>
        <taxon>Pseudomonadota</taxon>
        <taxon>Gammaproteobacteria</taxon>
        <taxon>Cellvibrionales</taxon>
        <taxon>Cellvibrionaceae</taxon>
        <taxon>Umboniibacter</taxon>
    </lineage>
</organism>
<dbReference type="Proteomes" id="UP000267187">
    <property type="component" value="Unassembled WGS sequence"/>
</dbReference>
<feature type="transmembrane region" description="Helical" evidence="1">
    <location>
        <begin position="6"/>
        <end position="22"/>
    </location>
</feature>
<keyword evidence="1" id="KW-0472">Membrane</keyword>
<evidence type="ECO:0000313" key="3">
    <source>
        <dbReference type="Proteomes" id="UP000267187"/>
    </source>
</evidence>
<reference evidence="2 3" key="1">
    <citation type="submission" date="2018-10" db="EMBL/GenBank/DDBJ databases">
        <title>Genomic Encyclopedia of Type Strains, Phase IV (KMG-IV): sequencing the most valuable type-strain genomes for metagenomic binning, comparative biology and taxonomic classification.</title>
        <authorList>
            <person name="Goeker M."/>
        </authorList>
    </citation>
    <scope>NUCLEOTIDE SEQUENCE [LARGE SCALE GENOMIC DNA]</scope>
    <source>
        <strain evidence="2 3">DSM 25080</strain>
    </source>
</reference>